<feature type="domain" description="Phage terminase large subunit GpA ATPase" evidence="2">
    <location>
        <begin position="40"/>
        <end position="285"/>
    </location>
</feature>
<dbReference type="EMBL" id="FXBB01000042">
    <property type="protein sequence ID" value="SMG47350.1"/>
    <property type="molecule type" value="Genomic_DNA"/>
</dbReference>
<dbReference type="Gene3D" id="3.40.50.300">
    <property type="entry name" value="P-loop containing nucleotide triphosphate hydrolases"/>
    <property type="match status" value="1"/>
</dbReference>
<name>A0A1X7L0Y3_9BACT</name>
<evidence type="ECO:0000313" key="5">
    <source>
        <dbReference type="Proteomes" id="UP000193355"/>
    </source>
</evidence>
<dbReference type="Pfam" id="PF20454">
    <property type="entry name" value="GpA_nuclease"/>
    <property type="match status" value="1"/>
</dbReference>
<feature type="domain" description="Terminase large subunit GpA endonuclease" evidence="3">
    <location>
        <begin position="295"/>
        <end position="575"/>
    </location>
</feature>
<dbReference type="GO" id="GO:0004519">
    <property type="term" value="F:endonuclease activity"/>
    <property type="evidence" value="ECO:0007669"/>
    <property type="project" value="InterPro"/>
</dbReference>
<dbReference type="PANTHER" id="PTHR34413">
    <property type="entry name" value="PROPHAGE TAIL FIBER ASSEMBLY PROTEIN HOMOLOG TFAE-RELATED-RELATED"/>
    <property type="match status" value="1"/>
</dbReference>
<dbReference type="GO" id="GO:0016887">
    <property type="term" value="F:ATP hydrolysis activity"/>
    <property type="evidence" value="ECO:0007669"/>
    <property type="project" value="InterPro"/>
</dbReference>
<reference evidence="5" key="1">
    <citation type="submission" date="2017-04" db="EMBL/GenBank/DDBJ databases">
        <authorList>
            <person name="Varghese N."/>
            <person name="Submissions S."/>
        </authorList>
    </citation>
    <scope>NUCLEOTIDE SEQUENCE [LARGE SCALE GENOMIC DNA]</scope>
    <source>
        <strain evidence="5">USBA 82</strain>
    </source>
</reference>
<dbReference type="RefSeq" id="WP_085545499.1">
    <property type="nucleotide sequence ID" value="NZ_FXBB01000042.1"/>
</dbReference>
<sequence>MSLSVVADLICDVAKSVAPPPELTVSQWADKYRRLSREASAEPGQWSTDRAPYQREIMDALSDPLVEGVIVICGSQSGKTEIVLNTLGYHIHYDPAPILILQPTQKPMAEDFSKDRVAPMVRDTPVLRGKVRSPRSKDSNNTILHKAFDGGHLTIAGANSASSLASRPIRILLADEIDRYPLAVGGEGDPLTLAEQRTTNFWNRKKLFVSTPTVKGISRIEARYALSSRERWCVPCPVCGDLQPLSWKQVRFPDEEWLYPTHECRSCHVRSSEQAWKSMMSKGEWVADNPEAKERGFHLNQLSSPWRSWTEIIDQFKRAKAALDAGDVEPMKVFINTVLAETWEERGEVIEPDRFMERCEFYSAEVPEGGVLLTMGVDVQRDRLEAEVVAWGAGEESWSVDYKVLQGDPTEPGVWDALTTYRTKTWTHESGVEMSIDAVAIDSGDNTQAVYDYVRDLGRERVFPVKGLAGDRAVISGPTRQRAGKRSRPVMLYRVGVDTAKKTVYARLRLESGAGYCHFPVGRDQEYFLQLTAEKLVTRYKKGFPYRVWEKIRARNEALDCRVYAYAAMKLLNPDWEALRRRVAPVRRDVEDEGNKRSAAKRRRRSGGFVGRW</sequence>
<dbReference type="InterPro" id="IPR046453">
    <property type="entry name" value="GpA_ATPase"/>
</dbReference>
<organism evidence="4 5">
    <name type="scientific">Dethiosulfovibrio salsuginis</name>
    <dbReference type="NCBI Taxonomy" id="561720"/>
    <lineage>
        <taxon>Bacteria</taxon>
        <taxon>Thermotogati</taxon>
        <taxon>Synergistota</taxon>
        <taxon>Synergistia</taxon>
        <taxon>Synergistales</taxon>
        <taxon>Dethiosulfovibrionaceae</taxon>
        <taxon>Dethiosulfovibrio</taxon>
    </lineage>
</organism>
<dbReference type="InterPro" id="IPR027417">
    <property type="entry name" value="P-loop_NTPase"/>
</dbReference>
<evidence type="ECO:0000313" key="4">
    <source>
        <dbReference type="EMBL" id="SMG47350.1"/>
    </source>
</evidence>
<accession>A0A1X7L0Y3</accession>
<dbReference type="AlphaFoldDB" id="A0A1X7L0Y3"/>
<dbReference type="Pfam" id="PF05876">
    <property type="entry name" value="GpA_ATPase"/>
    <property type="match status" value="1"/>
</dbReference>
<dbReference type="OrthoDB" id="5181253at2"/>
<evidence type="ECO:0000256" key="1">
    <source>
        <dbReference type="SAM" id="MobiDB-lite"/>
    </source>
</evidence>
<dbReference type="PANTHER" id="PTHR34413:SF2">
    <property type="entry name" value="PROPHAGE TAIL FIBER ASSEMBLY PROTEIN HOMOLOG TFAE-RELATED"/>
    <property type="match status" value="1"/>
</dbReference>
<dbReference type="GO" id="GO:0005524">
    <property type="term" value="F:ATP binding"/>
    <property type="evidence" value="ECO:0007669"/>
    <property type="project" value="InterPro"/>
</dbReference>
<keyword evidence="5" id="KW-1185">Reference proteome</keyword>
<evidence type="ECO:0000259" key="2">
    <source>
        <dbReference type="Pfam" id="PF05876"/>
    </source>
</evidence>
<gene>
    <name evidence="4" type="ORF">SAMN06275492_1426</name>
</gene>
<protein>
    <submittedName>
        <fullName evidence="4">Phage terminase, large subunit GpA</fullName>
    </submittedName>
</protein>
<feature type="region of interest" description="Disordered" evidence="1">
    <location>
        <begin position="590"/>
        <end position="613"/>
    </location>
</feature>
<dbReference type="InterPro" id="IPR008866">
    <property type="entry name" value="Phage_lambda_GpA-like"/>
</dbReference>
<dbReference type="InterPro" id="IPR046454">
    <property type="entry name" value="GpA_endonuclease"/>
</dbReference>
<evidence type="ECO:0000259" key="3">
    <source>
        <dbReference type="Pfam" id="PF20454"/>
    </source>
</evidence>
<proteinExistence type="inferred from homology"/>
<dbReference type="Proteomes" id="UP000193355">
    <property type="component" value="Unassembled WGS sequence"/>
</dbReference>
<dbReference type="InterPro" id="IPR051220">
    <property type="entry name" value="TFA_Chaperone"/>
</dbReference>
<dbReference type="STRING" id="561720.SAMN06275492_1426"/>
<dbReference type="HAMAP" id="MF_04144">
    <property type="entry name" value="TERL_LAMBDA"/>
    <property type="match status" value="1"/>
</dbReference>